<accession>A0A7H0H582</accession>
<dbReference type="RefSeq" id="WP_187720827.1">
    <property type="nucleotide sequence ID" value="NZ_BAABBL010000005.1"/>
</dbReference>
<dbReference type="KEGG" id="tdf:H9L22_16350"/>
<evidence type="ECO:0000313" key="1">
    <source>
        <dbReference type="EMBL" id="QNP55698.1"/>
    </source>
</evidence>
<dbReference type="InterPro" id="IPR036412">
    <property type="entry name" value="HAD-like_sf"/>
</dbReference>
<dbReference type="Proteomes" id="UP000516117">
    <property type="component" value="Chromosome"/>
</dbReference>
<organism evidence="1 2">
    <name type="scientific">Tessaracoccus defluvii</name>
    <dbReference type="NCBI Taxonomy" id="1285901"/>
    <lineage>
        <taxon>Bacteria</taxon>
        <taxon>Bacillati</taxon>
        <taxon>Actinomycetota</taxon>
        <taxon>Actinomycetes</taxon>
        <taxon>Propionibacteriales</taxon>
        <taxon>Propionibacteriaceae</taxon>
        <taxon>Tessaracoccus</taxon>
    </lineage>
</organism>
<protein>
    <submittedName>
        <fullName evidence="1">HAD family phosphatase</fullName>
    </submittedName>
</protein>
<dbReference type="InterPro" id="IPR023214">
    <property type="entry name" value="HAD_sf"/>
</dbReference>
<dbReference type="CDD" id="cd02603">
    <property type="entry name" value="HAD_sEH-N_like"/>
    <property type="match status" value="1"/>
</dbReference>
<dbReference type="AlphaFoldDB" id="A0A7H0H582"/>
<dbReference type="PANTHER" id="PTHR43611:SF3">
    <property type="entry name" value="FLAVIN MONONUCLEOTIDE HYDROLASE 1, CHLOROPLATIC"/>
    <property type="match status" value="1"/>
</dbReference>
<keyword evidence="2" id="KW-1185">Reference proteome</keyword>
<dbReference type="Gene3D" id="3.40.50.1000">
    <property type="entry name" value="HAD superfamily/HAD-like"/>
    <property type="match status" value="1"/>
</dbReference>
<evidence type="ECO:0000313" key="2">
    <source>
        <dbReference type="Proteomes" id="UP000516117"/>
    </source>
</evidence>
<dbReference type="SFLD" id="SFLDS00003">
    <property type="entry name" value="Haloacid_Dehalogenase"/>
    <property type="match status" value="1"/>
</dbReference>
<dbReference type="PANTHER" id="PTHR43611">
    <property type="entry name" value="ALPHA-D-GLUCOSE 1-PHOSPHATE PHOSPHATASE"/>
    <property type="match status" value="1"/>
</dbReference>
<dbReference type="EMBL" id="CP060789">
    <property type="protein sequence ID" value="QNP55698.1"/>
    <property type="molecule type" value="Genomic_DNA"/>
</dbReference>
<dbReference type="Pfam" id="PF00702">
    <property type="entry name" value="Hydrolase"/>
    <property type="match status" value="1"/>
</dbReference>
<dbReference type="PRINTS" id="PR00413">
    <property type="entry name" value="HADHALOGNASE"/>
</dbReference>
<proteinExistence type="predicted"/>
<gene>
    <name evidence="1" type="ORF">H9L22_16350</name>
</gene>
<dbReference type="SFLD" id="SFLDG01129">
    <property type="entry name" value="C1.5:_HAD__Beta-PGM__Phosphata"/>
    <property type="match status" value="1"/>
</dbReference>
<dbReference type="SUPFAM" id="SSF56784">
    <property type="entry name" value="HAD-like"/>
    <property type="match status" value="1"/>
</dbReference>
<sequence>MIRAVVFDLGEVLTSPPDLLPTLAARIDCEVTDLRAVYGDGRLAYDGGCGDLDYWGPILTALGKSADEALALELANLDASVWSQLRPTSWQLLRDVRSAGLTVAVLTNSPHAMQRMADIAPWRPDVDHLFVSASLGLLKPDPAIFELVAERLGLDAADIAFIDDRAGNVEAAAALGWRTHLWHDDADTREWLERLGGV</sequence>
<dbReference type="InterPro" id="IPR006439">
    <property type="entry name" value="HAD-SF_hydro_IA"/>
</dbReference>
<dbReference type="NCBIfam" id="TIGR01509">
    <property type="entry name" value="HAD-SF-IA-v3"/>
    <property type="match status" value="1"/>
</dbReference>
<name>A0A7H0H582_9ACTN</name>
<reference evidence="1 2" key="1">
    <citation type="submission" date="2020-08" db="EMBL/GenBank/DDBJ databases">
        <title>Genome sequence of Tessaracoccus defluvii JCM 17540T.</title>
        <authorList>
            <person name="Hyun D.-W."/>
            <person name="Bae J.-W."/>
        </authorList>
    </citation>
    <scope>NUCLEOTIDE SEQUENCE [LARGE SCALE GENOMIC DNA]</scope>
    <source>
        <strain evidence="1 2">JCM 17540</strain>
    </source>
</reference>